<organism evidence="4 5">
    <name type="scientific">Laodelphax striatellus</name>
    <name type="common">Small brown planthopper</name>
    <name type="synonym">Delphax striatella</name>
    <dbReference type="NCBI Taxonomy" id="195883"/>
    <lineage>
        <taxon>Eukaryota</taxon>
        <taxon>Metazoa</taxon>
        <taxon>Ecdysozoa</taxon>
        <taxon>Arthropoda</taxon>
        <taxon>Hexapoda</taxon>
        <taxon>Insecta</taxon>
        <taxon>Pterygota</taxon>
        <taxon>Neoptera</taxon>
        <taxon>Paraneoptera</taxon>
        <taxon>Hemiptera</taxon>
        <taxon>Auchenorrhyncha</taxon>
        <taxon>Fulgoroidea</taxon>
        <taxon>Delphacidae</taxon>
        <taxon>Criomorphinae</taxon>
        <taxon>Laodelphax</taxon>
    </lineage>
</organism>
<dbReference type="Proteomes" id="UP000291343">
    <property type="component" value="Unassembled WGS sequence"/>
</dbReference>
<dbReference type="EMBL" id="QKKF02018167">
    <property type="protein sequence ID" value="RZF40578.1"/>
    <property type="molecule type" value="Genomic_DNA"/>
</dbReference>
<dbReference type="SUPFAM" id="SSF57716">
    <property type="entry name" value="Glucocorticoid receptor-like (DNA-binding domain)"/>
    <property type="match status" value="1"/>
</dbReference>
<comment type="similarity">
    <text evidence="1">Belongs to the universal ribosomal protein uS14 family.</text>
</comment>
<proteinExistence type="inferred from homology"/>
<gene>
    <name evidence="4" type="ORF">LSTR_LSTR013292</name>
</gene>
<protein>
    <recommendedName>
        <fullName evidence="6">28S ribosomal protein S14, mitochondrial</fullName>
    </recommendedName>
</protein>
<dbReference type="OrthoDB" id="413436at2759"/>
<comment type="caution">
    <text evidence="4">The sequence shown here is derived from an EMBL/GenBank/DDBJ whole genome shotgun (WGS) entry which is preliminary data.</text>
</comment>
<dbReference type="GO" id="GO:0006412">
    <property type="term" value="P:translation"/>
    <property type="evidence" value="ECO:0007669"/>
    <property type="project" value="InterPro"/>
</dbReference>
<dbReference type="PANTHER" id="PTHR19836">
    <property type="entry name" value="30S RIBOSOMAL PROTEIN S14"/>
    <property type="match status" value="1"/>
</dbReference>
<dbReference type="SMR" id="A0A482X4Y6"/>
<dbReference type="InParanoid" id="A0A482X4Y6"/>
<evidence type="ECO:0000256" key="3">
    <source>
        <dbReference type="ARBA" id="ARBA00023274"/>
    </source>
</evidence>
<evidence type="ECO:0000256" key="2">
    <source>
        <dbReference type="ARBA" id="ARBA00022980"/>
    </source>
</evidence>
<evidence type="ECO:0000256" key="1">
    <source>
        <dbReference type="ARBA" id="ARBA00009083"/>
    </source>
</evidence>
<evidence type="ECO:0008006" key="6">
    <source>
        <dbReference type="Google" id="ProtNLM"/>
    </source>
</evidence>
<evidence type="ECO:0000313" key="5">
    <source>
        <dbReference type="Proteomes" id="UP000291343"/>
    </source>
</evidence>
<accession>A0A482X4Y6</accession>
<dbReference type="GO" id="GO:0005763">
    <property type="term" value="C:mitochondrial small ribosomal subunit"/>
    <property type="evidence" value="ECO:0007669"/>
    <property type="project" value="TreeGrafter"/>
</dbReference>
<dbReference type="FunCoup" id="A0A482X4Y6">
    <property type="interactions" value="586"/>
</dbReference>
<reference evidence="4 5" key="1">
    <citation type="journal article" date="2017" name="Gigascience">
        <title>Genome sequence of the small brown planthopper, Laodelphax striatellus.</title>
        <authorList>
            <person name="Zhu J."/>
            <person name="Jiang F."/>
            <person name="Wang X."/>
            <person name="Yang P."/>
            <person name="Bao Y."/>
            <person name="Zhao W."/>
            <person name="Wang W."/>
            <person name="Lu H."/>
            <person name="Wang Q."/>
            <person name="Cui N."/>
            <person name="Li J."/>
            <person name="Chen X."/>
            <person name="Luo L."/>
            <person name="Yu J."/>
            <person name="Kang L."/>
            <person name="Cui F."/>
        </authorList>
    </citation>
    <scope>NUCLEOTIDE SEQUENCE [LARGE SCALE GENOMIC DNA]</scope>
    <source>
        <strain evidence="4">Lst14</strain>
    </source>
</reference>
<dbReference type="STRING" id="195883.A0A482X4Y6"/>
<dbReference type="InterPro" id="IPR001209">
    <property type="entry name" value="Ribosomal_uS14"/>
</dbReference>
<keyword evidence="5" id="KW-1185">Reference proteome</keyword>
<dbReference type="GO" id="GO:0003735">
    <property type="term" value="F:structural constituent of ribosome"/>
    <property type="evidence" value="ECO:0007669"/>
    <property type="project" value="InterPro"/>
</dbReference>
<evidence type="ECO:0000313" key="4">
    <source>
        <dbReference type="EMBL" id="RZF40578.1"/>
    </source>
</evidence>
<dbReference type="PANTHER" id="PTHR19836:SF19">
    <property type="entry name" value="SMALL RIBOSOMAL SUBUNIT PROTEIN US14M"/>
    <property type="match status" value="1"/>
</dbReference>
<dbReference type="Pfam" id="PF00253">
    <property type="entry name" value="Ribosomal_S14"/>
    <property type="match status" value="1"/>
</dbReference>
<keyword evidence="2" id="KW-0689">Ribosomal protein</keyword>
<sequence length="141" mass="16660">MALLNCRNVFASFISKLNRTSVPEVQKCLTPQYQQTCNEWVDARMRKDVRKRKALTEHWPVKSRLIALKKNGVLPPELKELAHEQMTQLPLDVNRYHNSIYRCAVTSRPRGTVHRWRLSRIVFRHMADYNKLCGVMRARWG</sequence>
<dbReference type="AlphaFoldDB" id="A0A482X4Y6"/>
<name>A0A482X4Y6_LAOST</name>
<keyword evidence="3" id="KW-0687">Ribonucleoprotein</keyword>
<dbReference type="Gene3D" id="1.10.287.1480">
    <property type="match status" value="1"/>
</dbReference>